<proteinExistence type="predicted"/>
<dbReference type="Gene3D" id="2.60.40.2470">
    <property type="entry name" value="SoxY domain"/>
    <property type="match status" value="1"/>
</dbReference>
<dbReference type="AlphaFoldDB" id="A0A1H2TVT0"/>
<dbReference type="PIRSF" id="PIRSF010312">
    <property type="entry name" value="Sulphur_oxidation_SoxY"/>
    <property type="match status" value="1"/>
</dbReference>
<keyword evidence="3" id="KW-1185">Reference proteome</keyword>
<dbReference type="InterPro" id="IPR038162">
    <property type="entry name" value="SoxY_sf"/>
</dbReference>
<dbReference type="EMBL" id="FNNZ01000004">
    <property type="protein sequence ID" value="SDW47941.1"/>
    <property type="molecule type" value="Genomic_DNA"/>
</dbReference>
<accession>A0A1H2TVT0</accession>
<dbReference type="Pfam" id="PF13501">
    <property type="entry name" value="SoxY"/>
    <property type="match status" value="1"/>
</dbReference>
<dbReference type="STRING" id="1058.SAMN05421783_104192"/>
<sequence length="174" mass="18379">MIDDGILKHRDDAGRRLPTGAEDGVDHKRRRIIAAGGTFLALLQVDLLGSVRAEALGHDDLFTATTLDDALAALGSTPIDDASVELILPGVVEDGAVVPVTVSSTLEDVEEIYVLVASNPYPVAVRFEIPDGTEPFVSIRLKLAQTGAVYAVVRANGRLYSRVAETRVTVGGCA</sequence>
<reference evidence="3" key="1">
    <citation type="submission" date="2016-10" db="EMBL/GenBank/DDBJ databases">
        <authorList>
            <person name="Varghese N."/>
            <person name="Submissions S."/>
        </authorList>
    </citation>
    <scope>NUCLEOTIDE SEQUENCE [LARGE SCALE GENOMIC DNA]</scope>
    <source>
        <strain evidence="3">DSM 217</strain>
    </source>
</reference>
<evidence type="ECO:0000259" key="1">
    <source>
        <dbReference type="Pfam" id="PF13501"/>
    </source>
</evidence>
<organism evidence="2 3">
    <name type="scientific">Thiocapsa roseopersicina</name>
    <dbReference type="NCBI Taxonomy" id="1058"/>
    <lineage>
        <taxon>Bacteria</taxon>
        <taxon>Pseudomonadati</taxon>
        <taxon>Pseudomonadota</taxon>
        <taxon>Gammaproteobacteria</taxon>
        <taxon>Chromatiales</taxon>
        <taxon>Chromatiaceae</taxon>
        <taxon>Thiocapsa</taxon>
    </lineage>
</organism>
<evidence type="ECO:0000313" key="3">
    <source>
        <dbReference type="Proteomes" id="UP000198816"/>
    </source>
</evidence>
<protein>
    <submittedName>
        <fullName evidence="2">Sulfur-oxidizing protein SoxY</fullName>
    </submittedName>
</protein>
<name>A0A1H2TVT0_THIRO</name>
<evidence type="ECO:0000313" key="2">
    <source>
        <dbReference type="EMBL" id="SDW47941.1"/>
    </source>
</evidence>
<dbReference type="RefSeq" id="WP_093029365.1">
    <property type="nucleotide sequence ID" value="NZ_FNNZ01000004.1"/>
</dbReference>
<dbReference type="InterPro" id="IPR016568">
    <property type="entry name" value="Sulphur_oxidation_SoxY"/>
</dbReference>
<dbReference type="Proteomes" id="UP000198816">
    <property type="component" value="Unassembled WGS sequence"/>
</dbReference>
<dbReference type="OrthoDB" id="9798154at2"/>
<dbReference type="InterPro" id="IPR032711">
    <property type="entry name" value="SoxY"/>
</dbReference>
<feature type="domain" description="Ig-like SoxY" evidence="1">
    <location>
        <begin position="73"/>
        <end position="173"/>
    </location>
</feature>
<gene>
    <name evidence="2" type="ORF">SAMN05421783_104192</name>
</gene>